<dbReference type="RefSeq" id="WP_127775427.1">
    <property type="nucleotide sequence ID" value="NZ_CBCSEB010000003.1"/>
</dbReference>
<evidence type="ECO:0000256" key="5">
    <source>
        <dbReference type="ARBA" id="ARBA00023136"/>
    </source>
</evidence>
<evidence type="ECO:0000256" key="3">
    <source>
        <dbReference type="ARBA" id="ARBA00022692"/>
    </source>
</evidence>
<dbReference type="Proteomes" id="UP000292039">
    <property type="component" value="Unassembled WGS sequence"/>
</dbReference>
<protein>
    <submittedName>
        <fullName evidence="7">Amino acid/amide ABC transporter membrane protein 2 (HAAT family)</fullName>
    </submittedName>
</protein>
<dbReference type="InterPro" id="IPR043428">
    <property type="entry name" value="LivM-like"/>
</dbReference>
<dbReference type="GO" id="GO:0015658">
    <property type="term" value="F:branched-chain amino acid transmembrane transporter activity"/>
    <property type="evidence" value="ECO:0007669"/>
    <property type="project" value="InterPro"/>
</dbReference>
<dbReference type="PANTHER" id="PTHR30482">
    <property type="entry name" value="HIGH-AFFINITY BRANCHED-CHAIN AMINO ACID TRANSPORT SYSTEM PERMEASE"/>
    <property type="match status" value="1"/>
</dbReference>
<dbReference type="CDD" id="cd06581">
    <property type="entry name" value="TM_PBP1_LivM_like"/>
    <property type="match status" value="1"/>
</dbReference>
<organism evidence="7 8">
    <name type="scientific">Kerstersia gyiorum</name>
    <dbReference type="NCBI Taxonomy" id="206506"/>
    <lineage>
        <taxon>Bacteria</taxon>
        <taxon>Pseudomonadati</taxon>
        <taxon>Pseudomonadota</taxon>
        <taxon>Betaproteobacteria</taxon>
        <taxon>Burkholderiales</taxon>
        <taxon>Alcaligenaceae</taxon>
        <taxon>Kerstersia</taxon>
    </lineage>
</organism>
<feature type="transmembrane region" description="Helical" evidence="6">
    <location>
        <begin position="296"/>
        <end position="313"/>
    </location>
</feature>
<evidence type="ECO:0000313" key="7">
    <source>
        <dbReference type="EMBL" id="RZS73123.1"/>
    </source>
</evidence>
<dbReference type="AlphaFoldDB" id="A0A4Q7MWF4"/>
<dbReference type="GeneID" id="99728161"/>
<name>A0A4Q7MWF4_9BURK</name>
<feature type="transmembrane region" description="Helical" evidence="6">
    <location>
        <begin position="259"/>
        <end position="284"/>
    </location>
</feature>
<dbReference type="GO" id="GO:0005886">
    <property type="term" value="C:plasma membrane"/>
    <property type="evidence" value="ECO:0007669"/>
    <property type="project" value="UniProtKB-SubCell"/>
</dbReference>
<comment type="subcellular location">
    <subcellularLocation>
        <location evidence="1">Cell membrane</location>
        <topology evidence="1">Multi-pass membrane protein</topology>
    </subcellularLocation>
</comment>
<dbReference type="Pfam" id="PF02653">
    <property type="entry name" value="BPD_transp_2"/>
    <property type="match status" value="1"/>
</dbReference>
<evidence type="ECO:0000313" key="8">
    <source>
        <dbReference type="Proteomes" id="UP000292039"/>
    </source>
</evidence>
<keyword evidence="5 6" id="KW-0472">Membrane</keyword>
<evidence type="ECO:0000256" key="1">
    <source>
        <dbReference type="ARBA" id="ARBA00004651"/>
    </source>
</evidence>
<sequence>MTTSAFTGQAVAAQPRQSAGPWTPWVLLLALAVFPWVAPLLQLEYYVGFVERLLIMMIAASSLNFILGYGGMVALGHAGFIGVGAYAVAVMVEAGHDSAWLIWATAIIAAAVFSALIGLVALRTRGVYFIMITLAFAEMLHYVAVSVRTYGGDDGYSIYSPLSLGAVFDGMEYGLYWVVLACAALLFALMSRISGSRFGHALKGARDNEVRMAAMGYPVFFIRLAAFVGAGAVAGLAGAMLATHDGFVSPSLMDWTQSAILIVMVVIGGVGNRWGGVIGAGLWLSLQEGLRMFTEYWHWPLGILLLIIVFYAPEGIAARLRCKRSAA</sequence>
<proteinExistence type="predicted"/>
<dbReference type="InterPro" id="IPR001851">
    <property type="entry name" value="ABC_transp_permease"/>
</dbReference>
<keyword evidence="4 6" id="KW-1133">Transmembrane helix</keyword>
<keyword evidence="3 6" id="KW-0812">Transmembrane</keyword>
<gene>
    <name evidence="7" type="ORF">EV679_0311</name>
</gene>
<dbReference type="EMBL" id="SGWZ01000001">
    <property type="protein sequence ID" value="RZS73123.1"/>
    <property type="molecule type" value="Genomic_DNA"/>
</dbReference>
<feature type="transmembrane region" description="Helical" evidence="6">
    <location>
        <begin position="53"/>
        <end position="80"/>
    </location>
</feature>
<feature type="transmembrane region" description="Helical" evidence="6">
    <location>
        <begin position="127"/>
        <end position="145"/>
    </location>
</feature>
<comment type="caution">
    <text evidence="7">The sequence shown here is derived from an EMBL/GenBank/DDBJ whole genome shotgun (WGS) entry which is preliminary data.</text>
</comment>
<feature type="transmembrane region" description="Helical" evidence="6">
    <location>
        <begin position="100"/>
        <end position="120"/>
    </location>
</feature>
<feature type="transmembrane region" description="Helical" evidence="6">
    <location>
        <begin position="214"/>
        <end position="239"/>
    </location>
</feature>
<keyword evidence="2" id="KW-1003">Cell membrane</keyword>
<evidence type="ECO:0000256" key="2">
    <source>
        <dbReference type="ARBA" id="ARBA00022475"/>
    </source>
</evidence>
<accession>A0A4Q7MWF4</accession>
<feature type="transmembrane region" description="Helical" evidence="6">
    <location>
        <begin position="22"/>
        <end position="41"/>
    </location>
</feature>
<dbReference type="PANTHER" id="PTHR30482:SF17">
    <property type="entry name" value="ABC TRANSPORTER ATP-BINDING PROTEIN"/>
    <property type="match status" value="1"/>
</dbReference>
<feature type="transmembrane region" description="Helical" evidence="6">
    <location>
        <begin position="174"/>
        <end position="193"/>
    </location>
</feature>
<evidence type="ECO:0000256" key="6">
    <source>
        <dbReference type="SAM" id="Phobius"/>
    </source>
</evidence>
<reference evidence="7 8" key="1">
    <citation type="submission" date="2019-02" db="EMBL/GenBank/DDBJ databases">
        <title>Genomic Encyclopedia of Type Strains, Phase IV (KMG-IV): sequencing the most valuable type-strain genomes for metagenomic binning, comparative biology and taxonomic classification.</title>
        <authorList>
            <person name="Goeker M."/>
        </authorList>
    </citation>
    <scope>NUCLEOTIDE SEQUENCE [LARGE SCALE GENOMIC DNA]</scope>
    <source>
        <strain evidence="7 8">DSM 16618</strain>
    </source>
</reference>
<evidence type="ECO:0000256" key="4">
    <source>
        <dbReference type="ARBA" id="ARBA00022989"/>
    </source>
</evidence>